<sequence>MTDDWTFVGRKQKKSFKPKPAPAPETSTAKPLAFSYAQAPAKAKGAVDGVARAISRATRIRDAMRNSAFYARLKTVLDANLALDSGEVLQLVAYGVGSFASGPCGNAVYQLACTALLCEYFKHRARLSHAYIYDPVMTEDDNVVAEAVGLQVLPTNERGQRRATTRTLFFMPHCGKQLYQNVLLANWGQDGLAKIAVLGNSFEAYDDRVVQASARQASIFSALVPYTTEVSLGSCEKSDLDHFQYDAAFNDTSLHIFSIDRLETADADGLFLRDVKAFDVGTDEDLM</sequence>
<comment type="similarity">
    <text evidence="1">Belongs to the SRR1 family.</text>
</comment>
<comment type="caution">
    <text evidence="4">The sequence shown here is derived from an EMBL/GenBank/DDBJ whole genome shotgun (WGS) entry which is preliminary data.</text>
</comment>
<gene>
    <name evidence="4" type="ORF">ACHHYP_07990</name>
</gene>
<organism evidence="4 5">
    <name type="scientific">Achlya hypogyna</name>
    <name type="common">Oomycete</name>
    <name type="synonym">Protoachlya hypogyna</name>
    <dbReference type="NCBI Taxonomy" id="1202772"/>
    <lineage>
        <taxon>Eukaryota</taxon>
        <taxon>Sar</taxon>
        <taxon>Stramenopiles</taxon>
        <taxon>Oomycota</taxon>
        <taxon>Saprolegniomycetes</taxon>
        <taxon>Saprolegniales</taxon>
        <taxon>Achlyaceae</taxon>
        <taxon>Achlya</taxon>
    </lineage>
</organism>
<evidence type="ECO:0000313" key="5">
    <source>
        <dbReference type="Proteomes" id="UP000243579"/>
    </source>
</evidence>
<dbReference type="OrthoDB" id="551431at2759"/>
<dbReference type="GO" id="GO:0005634">
    <property type="term" value="C:nucleus"/>
    <property type="evidence" value="ECO:0007669"/>
    <property type="project" value="TreeGrafter"/>
</dbReference>
<protein>
    <recommendedName>
        <fullName evidence="3">SRR1-like domain-containing protein</fullName>
    </recommendedName>
</protein>
<dbReference type="AlphaFoldDB" id="A0A1V9YQ96"/>
<accession>A0A1V9YQ96</accession>
<keyword evidence="5" id="KW-1185">Reference proteome</keyword>
<feature type="region of interest" description="Disordered" evidence="2">
    <location>
        <begin position="1"/>
        <end position="28"/>
    </location>
</feature>
<dbReference type="PANTHER" id="PTHR28626:SF3">
    <property type="entry name" value="SRR1-LIKE PROTEIN"/>
    <property type="match status" value="1"/>
</dbReference>
<evidence type="ECO:0000259" key="3">
    <source>
        <dbReference type="Pfam" id="PF07985"/>
    </source>
</evidence>
<dbReference type="EMBL" id="JNBR01001422">
    <property type="protein sequence ID" value="OQR87850.1"/>
    <property type="molecule type" value="Genomic_DNA"/>
</dbReference>
<evidence type="ECO:0000256" key="1">
    <source>
        <dbReference type="ARBA" id="ARBA00009856"/>
    </source>
</evidence>
<dbReference type="PANTHER" id="PTHR28626">
    <property type="entry name" value="SRR1-LIKE PROTEIN"/>
    <property type="match status" value="1"/>
</dbReference>
<feature type="domain" description="SRR1-like" evidence="3">
    <location>
        <begin position="83"/>
        <end position="256"/>
    </location>
</feature>
<dbReference type="Pfam" id="PF07985">
    <property type="entry name" value="SRR1"/>
    <property type="match status" value="1"/>
</dbReference>
<evidence type="ECO:0000256" key="2">
    <source>
        <dbReference type="SAM" id="MobiDB-lite"/>
    </source>
</evidence>
<name>A0A1V9YQ96_ACHHY</name>
<evidence type="ECO:0000313" key="4">
    <source>
        <dbReference type="EMBL" id="OQR87850.1"/>
    </source>
</evidence>
<dbReference type="InterPro" id="IPR040044">
    <property type="entry name" value="SRR1L"/>
</dbReference>
<proteinExistence type="inferred from homology"/>
<dbReference type="GO" id="GO:0005737">
    <property type="term" value="C:cytoplasm"/>
    <property type="evidence" value="ECO:0007669"/>
    <property type="project" value="TreeGrafter"/>
</dbReference>
<dbReference type="Proteomes" id="UP000243579">
    <property type="component" value="Unassembled WGS sequence"/>
</dbReference>
<reference evidence="4 5" key="1">
    <citation type="journal article" date="2014" name="Genome Biol. Evol.">
        <title>The secreted proteins of Achlya hypogyna and Thraustotheca clavata identify the ancestral oomycete secretome and reveal gene acquisitions by horizontal gene transfer.</title>
        <authorList>
            <person name="Misner I."/>
            <person name="Blouin N."/>
            <person name="Leonard G."/>
            <person name="Richards T.A."/>
            <person name="Lane C.E."/>
        </authorList>
    </citation>
    <scope>NUCLEOTIDE SEQUENCE [LARGE SCALE GENOMIC DNA]</scope>
    <source>
        <strain evidence="4 5">ATCC 48635</strain>
    </source>
</reference>
<dbReference type="InterPro" id="IPR012942">
    <property type="entry name" value="SRR1-like"/>
</dbReference>